<keyword evidence="1" id="KW-0812">Transmembrane</keyword>
<evidence type="ECO:0000256" key="1">
    <source>
        <dbReference type="SAM" id="Phobius"/>
    </source>
</evidence>
<gene>
    <name evidence="2" type="ORF">ERS852490_02637</name>
</gene>
<sequence>MLKIIGIYLLIINVVTFALYGIDKWKAIHNKWRIREATLLITALIGGSLGAFIAMQMFRHKTKKWYFKYTVPAMLVVHVVGMILLVVKL</sequence>
<name>A0A174YV50_9FIRM</name>
<dbReference type="InterPro" id="IPR010718">
    <property type="entry name" value="DUF1294"/>
</dbReference>
<feature type="transmembrane region" description="Helical" evidence="1">
    <location>
        <begin position="69"/>
        <end position="87"/>
    </location>
</feature>
<accession>A0A174YV50</accession>
<dbReference type="RefSeq" id="WP_022099020.1">
    <property type="nucleotide sequence ID" value="NZ_CZBU01000006.1"/>
</dbReference>
<dbReference type="OrthoDB" id="1698854at2"/>
<evidence type="ECO:0000313" key="2">
    <source>
        <dbReference type="EMBL" id="CUQ78983.1"/>
    </source>
</evidence>
<protein>
    <submittedName>
        <fullName evidence="2">Protein of uncharacterized function (DUF1294)</fullName>
    </submittedName>
</protein>
<keyword evidence="1" id="KW-0472">Membrane</keyword>
<evidence type="ECO:0000313" key="3">
    <source>
        <dbReference type="Proteomes" id="UP000095621"/>
    </source>
</evidence>
<dbReference type="Proteomes" id="UP000095621">
    <property type="component" value="Unassembled WGS sequence"/>
</dbReference>
<dbReference type="PIRSF" id="PIRSF002599">
    <property type="entry name" value="Cold_shock_A"/>
    <property type="match status" value="1"/>
</dbReference>
<dbReference type="EMBL" id="CZBU01000006">
    <property type="protein sequence ID" value="CUQ78983.1"/>
    <property type="molecule type" value="Genomic_DNA"/>
</dbReference>
<dbReference type="GO" id="GO:0003676">
    <property type="term" value="F:nucleic acid binding"/>
    <property type="evidence" value="ECO:0007669"/>
    <property type="project" value="InterPro"/>
</dbReference>
<feature type="transmembrane region" description="Helical" evidence="1">
    <location>
        <begin position="6"/>
        <end position="25"/>
    </location>
</feature>
<dbReference type="InterPro" id="IPR012156">
    <property type="entry name" value="Cold_shock_CspA"/>
</dbReference>
<organism evidence="2 3">
    <name type="scientific">Lachnospira eligens</name>
    <dbReference type="NCBI Taxonomy" id="39485"/>
    <lineage>
        <taxon>Bacteria</taxon>
        <taxon>Bacillati</taxon>
        <taxon>Bacillota</taxon>
        <taxon>Clostridia</taxon>
        <taxon>Lachnospirales</taxon>
        <taxon>Lachnospiraceae</taxon>
        <taxon>Lachnospira</taxon>
    </lineage>
</organism>
<dbReference type="AlphaFoldDB" id="A0A174YV50"/>
<dbReference type="Pfam" id="PF06961">
    <property type="entry name" value="DUF1294"/>
    <property type="match status" value="1"/>
</dbReference>
<feature type="transmembrane region" description="Helical" evidence="1">
    <location>
        <begin position="37"/>
        <end position="57"/>
    </location>
</feature>
<reference evidence="2 3" key="1">
    <citation type="submission" date="2015-09" db="EMBL/GenBank/DDBJ databases">
        <authorList>
            <consortium name="Pathogen Informatics"/>
        </authorList>
    </citation>
    <scope>NUCLEOTIDE SEQUENCE [LARGE SCALE GENOMIC DNA]</scope>
    <source>
        <strain evidence="2 3">2789STDY5834875</strain>
    </source>
</reference>
<keyword evidence="1" id="KW-1133">Transmembrane helix</keyword>
<proteinExistence type="predicted"/>